<feature type="domain" description="Thioredoxin" evidence="4">
    <location>
        <begin position="22"/>
        <end position="145"/>
    </location>
</feature>
<keyword evidence="3" id="KW-0812">Transmembrane</keyword>
<sequence>MEKSGINDFISKNMFLIIIIIVFIIAMLCIFFANSNQNNALIIKREPFNSDKQYKIILYYTTWCGYSIKILPEWEKFMEHIKKNNINNLIVEKIDCDKNKSETGHISGYPTIIFYDDEGNHITMNDPKYSRTKEGLSQFVNDNMK</sequence>
<reference evidence="5" key="1">
    <citation type="journal article" date="2017" name="Science">
        <title>Giant viruses with an expanded complement of translation system components.</title>
        <authorList>
            <person name="Schulz F."/>
            <person name="Yutin N."/>
            <person name="Ivanova N.N."/>
            <person name="Ortega D.R."/>
            <person name="Lee T.K."/>
            <person name="Vierheilig J."/>
            <person name="Daims H."/>
            <person name="Horn M."/>
            <person name="Wagner M."/>
            <person name="Jensen G.J."/>
            <person name="Kyrpides N.C."/>
            <person name="Koonin E.V."/>
            <person name="Woyke T."/>
        </authorList>
    </citation>
    <scope>NUCLEOTIDE SEQUENCE</scope>
    <source>
        <strain evidence="5">CTV1</strain>
    </source>
</reference>
<keyword evidence="2" id="KW-0732">Signal</keyword>
<feature type="transmembrane region" description="Helical" evidence="3">
    <location>
        <begin position="12"/>
        <end position="33"/>
    </location>
</feature>
<dbReference type="GO" id="GO:0003756">
    <property type="term" value="F:protein disulfide isomerase activity"/>
    <property type="evidence" value="ECO:0007669"/>
    <property type="project" value="TreeGrafter"/>
</dbReference>
<comment type="similarity">
    <text evidence="1">Belongs to the protein disulfide isomerase family.</text>
</comment>
<gene>
    <name evidence="5" type="ORF">Catovirus_2_300</name>
</gene>
<dbReference type="InterPro" id="IPR051063">
    <property type="entry name" value="PDI"/>
</dbReference>
<dbReference type="Gene3D" id="3.40.30.10">
    <property type="entry name" value="Glutaredoxin"/>
    <property type="match status" value="1"/>
</dbReference>
<protein>
    <submittedName>
        <fullName evidence="5">Thioredoxin</fullName>
    </submittedName>
</protein>
<evidence type="ECO:0000256" key="1">
    <source>
        <dbReference type="ARBA" id="ARBA00006347"/>
    </source>
</evidence>
<keyword evidence="3" id="KW-1133">Transmembrane helix</keyword>
<evidence type="ECO:0000256" key="2">
    <source>
        <dbReference type="ARBA" id="ARBA00022729"/>
    </source>
</evidence>
<evidence type="ECO:0000256" key="3">
    <source>
        <dbReference type="SAM" id="Phobius"/>
    </source>
</evidence>
<dbReference type="PANTHER" id="PTHR45672:SF3">
    <property type="entry name" value="THIOREDOXIN DOMAIN-CONTAINING PROTEIN 5"/>
    <property type="match status" value="1"/>
</dbReference>
<dbReference type="SUPFAM" id="SSF52833">
    <property type="entry name" value="Thioredoxin-like"/>
    <property type="match status" value="1"/>
</dbReference>
<keyword evidence="3" id="KW-0472">Membrane</keyword>
<dbReference type="InterPro" id="IPR036249">
    <property type="entry name" value="Thioredoxin-like_sf"/>
</dbReference>
<name>A0A1V0SCD6_9VIRU</name>
<dbReference type="CDD" id="cd02961">
    <property type="entry name" value="PDI_a_family"/>
    <property type="match status" value="1"/>
</dbReference>
<evidence type="ECO:0000313" key="5">
    <source>
        <dbReference type="EMBL" id="ARF09351.1"/>
    </source>
</evidence>
<dbReference type="EMBL" id="KY684084">
    <property type="protein sequence ID" value="ARF09351.1"/>
    <property type="molecule type" value="Genomic_DNA"/>
</dbReference>
<dbReference type="PROSITE" id="PS51352">
    <property type="entry name" value="THIOREDOXIN_2"/>
    <property type="match status" value="1"/>
</dbReference>
<dbReference type="InterPro" id="IPR013766">
    <property type="entry name" value="Thioredoxin_domain"/>
</dbReference>
<accession>A0A1V0SCD6</accession>
<evidence type="ECO:0000259" key="4">
    <source>
        <dbReference type="PROSITE" id="PS51352"/>
    </source>
</evidence>
<dbReference type="GO" id="GO:0006457">
    <property type="term" value="P:protein folding"/>
    <property type="evidence" value="ECO:0007669"/>
    <property type="project" value="TreeGrafter"/>
</dbReference>
<proteinExistence type="inferred from homology"/>
<organism evidence="5">
    <name type="scientific">Catovirus CTV1</name>
    <dbReference type="NCBI Taxonomy" id="1977631"/>
    <lineage>
        <taxon>Viruses</taxon>
        <taxon>Varidnaviria</taxon>
        <taxon>Bamfordvirae</taxon>
        <taxon>Nucleocytoviricota</taxon>
        <taxon>Megaviricetes</taxon>
        <taxon>Imitervirales</taxon>
        <taxon>Mimiviridae</taxon>
        <taxon>Klosneuvirinae</taxon>
        <taxon>Catovirus</taxon>
    </lineage>
</organism>
<dbReference type="Pfam" id="PF00085">
    <property type="entry name" value="Thioredoxin"/>
    <property type="match status" value="1"/>
</dbReference>
<dbReference type="PANTHER" id="PTHR45672">
    <property type="entry name" value="PROTEIN DISULFIDE-ISOMERASE C17H9.14C-RELATED"/>
    <property type="match status" value="1"/>
</dbReference>